<dbReference type="EMBL" id="JACGCI010000017">
    <property type="protein sequence ID" value="KAF6758794.1"/>
    <property type="molecule type" value="Genomic_DNA"/>
</dbReference>
<dbReference type="AlphaFoldDB" id="A0A8H6I4K3"/>
<evidence type="ECO:0000313" key="2">
    <source>
        <dbReference type="EMBL" id="KAF6758794.1"/>
    </source>
</evidence>
<protein>
    <submittedName>
        <fullName evidence="1">Uncharacterized protein</fullName>
    </submittedName>
</protein>
<comment type="caution">
    <text evidence="1">The sequence shown here is derived from an EMBL/GenBank/DDBJ whole genome shotgun (WGS) entry which is preliminary data.</text>
</comment>
<evidence type="ECO:0000313" key="1">
    <source>
        <dbReference type="EMBL" id="KAF6758790.1"/>
    </source>
</evidence>
<reference evidence="1 3" key="1">
    <citation type="submission" date="2020-07" db="EMBL/GenBank/DDBJ databases">
        <title>Comparative genomics of pyrophilous fungi reveals a link between fire events and developmental genes.</title>
        <authorList>
            <consortium name="DOE Joint Genome Institute"/>
            <person name="Steindorff A.S."/>
            <person name="Carver A."/>
            <person name="Calhoun S."/>
            <person name="Stillman K."/>
            <person name="Liu H."/>
            <person name="Lipzen A."/>
            <person name="Pangilinan J."/>
            <person name="Labutti K."/>
            <person name="Bruns T.D."/>
            <person name="Grigoriev I.V."/>
        </authorList>
    </citation>
    <scope>NUCLEOTIDE SEQUENCE [LARGE SCALE GENOMIC DNA]</scope>
    <source>
        <strain evidence="1 3">CBS 144469</strain>
    </source>
</reference>
<sequence>MPRVKEMADYKGNEPIRLNYFVVVHLSPIPKSALPKRPCRELVASVDVVRMSLKGGSRLAHAENVPKLANDCGTLAMSSVDAVKTKRIRWANGKSLVEGARRRASGGRLQDAEGT</sequence>
<evidence type="ECO:0000313" key="3">
    <source>
        <dbReference type="Proteomes" id="UP000521943"/>
    </source>
</evidence>
<dbReference type="EMBL" id="JACGCI010000017">
    <property type="protein sequence ID" value="KAF6758790.1"/>
    <property type="molecule type" value="Genomic_DNA"/>
</dbReference>
<name>A0A8H6I4K3_9AGAR</name>
<proteinExistence type="predicted"/>
<keyword evidence="3" id="KW-1185">Reference proteome</keyword>
<accession>A0A8H6I4K3</accession>
<dbReference type="Proteomes" id="UP000521943">
    <property type="component" value="Unassembled WGS sequence"/>
</dbReference>
<gene>
    <name evidence="1" type="ORF">DFP72DRAFT_1064309</name>
    <name evidence="2" type="ORF">DFP72DRAFT_1064312</name>
</gene>
<organism evidence="1 3">
    <name type="scientific">Ephemerocybe angulata</name>
    <dbReference type="NCBI Taxonomy" id="980116"/>
    <lineage>
        <taxon>Eukaryota</taxon>
        <taxon>Fungi</taxon>
        <taxon>Dikarya</taxon>
        <taxon>Basidiomycota</taxon>
        <taxon>Agaricomycotina</taxon>
        <taxon>Agaricomycetes</taxon>
        <taxon>Agaricomycetidae</taxon>
        <taxon>Agaricales</taxon>
        <taxon>Agaricineae</taxon>
        <taxon>Psathyrellaceae</taxon>
        <taxon>Ephemerocybe</taxon>
    </lineage>
</organism>